<dbReference type="AlphaFoldDB" id="A0A379GA05"/>
<evidence type="ECO:0000313" key="2">
    <source>
        <dbReference type="Proteomes" id="UP000254235"/>
    </source>
</evidence>
<gene>
    <name evidence="1" type="ORF">NCTC13043_02281</name>
</gene>
<reference evidence="1 2" key="1">
    <citation type="submission" date="2018-06" db="EMBL/GenBank/DDBJ databases">
        <authorList>
            <consortium name="Pathogen Informatics"/>
            <person name="Doyle S."/>
        </authorList>
    </citation>
    <scope>NUCLEOTIDE SEQUENCE [LARGE SCALE GENOMIC DNA]</scope>
    <source>
        <strain evidence="1 2">NCTC13043</strain>
    </source>
</reference>
<name>A0A379GA05_9BACT</name>
<sequence>MFYSLLFYFLDINTTVSTPMVMGNISTLVDGNISKIGSRL</sequence>
<protein>
    <submittedName>
        <fullName evidence="1">Uncharacterized protein</fullName>
    </submittedName>
</protein>
<proteinExistence type="predicted"/>
<organism evidence="1 2">
    <name type="scientific">Prevotella pallens</name>
    <dbReference type="NCBI Taxonomy" id="60133"/>
    <lineage>
        <taxon>Bacteria</taxon>
        <taxon>Pseudomonadati</taxon>
        <taxon>Bacteroidota</taxon>
        <taxon>Bacteroidia</taxon>
        <taxon>Bacteroidales</taxon>
        <taxon>Prevotellaceae</taxon>
        <taxon>Prevotella</taxon>
    </lineage>
</organism>
<dbReference type="EMBL" id="UGTP01000003">
    <property type="protein sequence ID" value="SUC37785.1"/>
    <property type="molecule type" value="Genomic_DNA"/>
</dbReference>
<dbReference type="Proteomes" id="UP000254235">
    <property type="component" value="Unassembled WGS sequence"/>
</dbReference>
<evidence type="ECO:0000313" key="1">
    <source>
        <dbReference type="EMBL" id="SUC37785.1"/>
    </source>
</evidence>
<accession>A0A379GA05</accession>